<evidence type="ECO:0000313" key="3">
    <source>
        <dbReference type="EMBL" id="KAJ6215415.1"/>
    </source>
</evidence>
<dbReference type="Pfam" id="PF03096">
    <property type="entry name" value="Ndr"/>
    <property type="match status" value="1"/>
</dbReference>
<name>A0A9Q0LXH4_BLOTA</name>
<dbReference type="EMBL" id="JAPWDV010000004">
    <property type="protein sequence ID" value="KAJ6215415.1"/>
    <property type="molecule type" value="Genomic_DNA"/>
</dbReference>
<protein>
    <submittedName>
        <fullName evidence="3">Uncharacterized protein</fullName>
    </submittedName>
</protein>
<evidence type="ECO:0000256" key="1">
    <source>
        <dbReference type="ARBA" id="ARBA00005598"/>
    </source>
</evidence>
<dbReference type="InterPro" id="IPR004142">
    <property type="entry name" value="NDRG"/>
</dbReference>
<dbReference type="InterPro" id="IPR029058">
    <property type="entry name" value="AB_hydrolase_fold"/>
</dbReference>
<keyword evidence="4" id="KW-1185">Reference proteome</keyword>
<dbReference type="OrthoDB" id="191979at2759"/>
<comment type="similarity">
    <text evidence="1">Belongs to the NDRG family.</text>
</comment>
<dbReference type="PANTHER" id="PTHR11034">
    <property type="entry name" value="N-MYC DOWNSTREAM REGULATED"/>
    <property type="match status" value="1"/>
</dbReference>
<comment type="caution">
    <text evidence="3">The sequence shown here is derived from an EMBL/GenBank/DDBJ whole genome shotgun (WGS) entry which is preliminary data.</text>
</comment>
<sequence length="373" mass="41300">MATSLITVDETKEMENVKAMGDQQQQQQQQQSPTSATNPPLVRIGSKEAAIVTRSIKINDSIGEVKVHIQGELDDKKAVFLTVHDIGTNSSAIKEFVDIDCMVEIRLRSVFIHVDVPGQEDNANDLENFPTIQQLGEEILLKILDELGVQLCVGIGDGAGANILARFGLAHPERILGLVLVNLVSAGVGFLESIKEKLFARRRSSQQLCSEEIVAMHKFGNSHDDAMKQLIETYSNNISKINGKNLRKYMTAYMNRKEISDLSNLDVLLVVGGRSPFVHGVEHVYSKCNKQKTSILKIDNIVDVISQCPEKLAQSLLLFVKGLGFLTSLQLPGIQNDMGMATMKANLAAIGRRRTLSMEEYDIPRMRRLSLTK</sequence>
<dbReference type="Gene3D" id="3.40.50.1820">
    <property type="entry name" value="alpha/beta hydrolase"/>
    <property type="match status" value="1"/>
</dbReference>
<reference evidence="3" key="1">
    <citation type="submission" date="2022-12" db="EMBL/GenBank/DDBJ databases">
        <title>Genome assemblies of Blomia tropicalis.</title>
        <authorList>
            <person name="Cui Y."/>
        </authorList>
    </citation>
    <scope>NUCLEOTIDE SEQUENCE</scope>
    <source>
        <tissue evidence="3">Adult mites</tissue>
    </source>
</reference>
<accession>A0A9Q0LXH4</accession>
<gene>
    <name evidence="3" type="ORF">RDWZM_009915</name>
</gene>
<dbReference type="SUPFAM" id="SSF53474">
    <property type="entry name" value="alpha/beta-Hydrolases"/>
    <property type="match status" value="1"/>
</dbReference>
<evidence type="ECO:0000313" key="4">
    <source>
        <dbReference type="Proteomes" id="UP001142055"/>
    </source>
</evidence>
<dbReference type="AlphaFoldDB" id="A0A9Q0LXH4"/>
<dbReference type="Proteomes" id="UP001142055">
    <property type="component" value="Chromosome 4"/>
</dbReference>
<feature type="region of interest" description="Disordered" evidence="2">
    <location>
        <begin position="17"/>
        <end position="41"/>
    </location>
</feature>
<organism evidence="3 4">
    <name type="scientific">Blomia tropicalis</name>
    <name type="common">Mite</name>
    <dbReference type="NCBI Taxonomy" id="40697"/>
    <lineage>
        <taxon>Eukaryota</taxon>
        <taxon>Metazoa</taxon>
        <taxon>Ecdysozoa</taxon>
        <taxon>Arthropoda</taxon>
        <taxon>Chelicerata</taxon>
        <taxon>Arachnida</taxon>
        <taxon>Acari</taxon>
        <taxon>Acariformes</taxon>
        <taxon>Sarcoptiformes</taxon>
        <taxon>Astigmata</taxon>
        <taxon>Glycyphagoidea</taxon>
        <taxon>Echimyopodidae</taxon>
        <taxon>Blomia</taxon>
    </lineage>
</organism>
<evidence type="ECO:0000256" key="2">
    <source>
        <dbReference type="SAM" id="MobiDB-lite"/>
    </source>
</evidence>
<dbReference type="OMA" id="TTHKSMN"/>
<proteinExistence type="inferred from homology"/>